<dbReference type="Gene3D" id="3.90.550.10">
    <property type="entry name" value="Spore Coat Polysaccharide Biosynthesis Protein SpsA, Chain A"/>
    <property type="match status" value="1"/>
</dbReference>
<dbReference type="Gene3D" id="3.90.550.20">
    <property type="match status" value="1"/>
</dbReference>
<dbReference type="OrthoDB" id="1640114at2"/>
<keyword evidence="3" id="KW-1185">Reference proteome</keyword>
<dbReference type="Pfam" id="PF00535">
    <property type="entry name" value="Glycos_transf_2"/>
    <property type="match status" value="1"/>
</dbReference>
<proteinExistence type="predicted"/>
<dbReference type="Proteomes" id="UP000199158">
    <property type="component" value="Unassembled WGS sequence"/>
</dbReference>
<dbReference type="RefSeq" id="WP_092756655.1">
    <property type="nucleotide sequence ID" value="NZ_FOCG01000007.1"/>
</dbReference>
<dbReference type="EMBL" id="FOCG01000007">
    <property type="protein sequence ID" value="SEN18074.1"/>
    <property type="molecule type" value="Genomic_DNA"/>
</dbReference>
<dbReference type="CDD" id="cd03811">
    <property type="entry name" value="GT4_GT28_WabH-like"/>
    <property type="match status" value="1"/>
</dbReference>
<reference evidence="2 3" key="1">
    <citation type="submission" date="2016-10" db="EMBL/GenBank/DDBJ databases">
        <authorList>
            <person name="de Groot N.N."/>
        </authorList>
    </citation>
    <scope>NUCLEOTIDE SEQUENCE [LARGE SCALE GENOMIC DNA]</scope>
    <source>
        <strain evidence="2 3">CGMCC 1.5070</strain>
    </source>
</reference>
<protein>
    <submittedName>
        <fullName evidence="2">Glycosyltransferase sugar-binding region containing DXD motif-containing protein</fullName>
    </submittedName>
</protein>
<dbReference type="SUPFAM" id="SSF53448">
    <property type="entry name" value="Nucleotide-diphospho-sugar transferases"/>
    <property type="match status" value="2"/>
</dbReference>
<dbReference type="Gene3D" id="3.40.50.2000">
    <property type="entry name" value="Glycogen Phosphorylase B"/>
    <property type="match status" value="2"/>
</dbReference>
<dbReference type="Pfam" id="PF04488">
    <property type="entry name" value="Gly_transf_sug"/>
    <property type="match status" value="1"/>
</dbReference>
<name>A0A1H8EG21_9FIRM</name>
<dbReference type="AlphaFoldDB" id="A0A1H8EG21"/>
<dbReference type="SUPFAM" id="SSF53756">
    <property type="entry name" value="UDP-Glycosyltransferase/glycogen phosphorylase"/>
    <property type="match status" value="1"/>
</dbReference>
<dbReference type="InterPro" id="IPR001173">
    <property type="entry name" value="Glyco_trans_2-like"/>
</dbReference>
<sequence length="1002" mass="116823">MKKLLYFIDDLNYMGGAHIATYNQIEYLLSTRKYQISIASASSPSELLKKKFPEIQFFHVKDFESKNEIQLLFLKFQQIFSNPTFTIKKRLKKFITSIYSKLYDHNKTSSNLISTAKCKQEVLSLIGMYDIVCVPFENSCFRDLIAESKCNRKIQWIHIDYITWKNTNAATKLISKDDYIRYQQFNQIVFVSFAARRGFLSLFPDLQNKCAVCYNLMDINRIKMLANQPIPKLDSKKGGKINRLVTVARLEDIQKGIKRTLNVAKRLLDEGFAFEWLIIGDGPDEKMLKRYASDLKLESCVFWIGHTDNPFAYIKQADLFALFSYYEGIPNTIFESLIIGTPVIATGISGIKEQLEGGWGYIVENDTESIYLGLSDLLRNPQKIAQIRQKLKDYQYDNESIQKELDIIMHYQNGYYNGVVEENMKVSIIVPVYNVEKYLEKCLDSLIAQTIDEMEIIVVNDGSTDSSQKIIDYYQKLYPNKVRGFSKKNGGLGDARNYGLQYAKGRYVSFIDSDDWVTPEMMQHMYQKGVENNASIVLCDIYGVDDQTNHTIVERAPFDKEGILDRKQAVLLSTRPVAVSACTKLFKQDIFKRFQFPLGWYEDLAIMTTIFSYIERIYYLREPHYYYRWNRVGSIQSQKSSPKTLEILNSQQRVLNTCNPEFALEANYAIYDHSARMYASFPVYRAQILTFIEQNICCFEGNPHVEWAIENGIHPRLFSKEKIPKKIHYCWFGKGEKGKVVLDCIESWKKILSDYEIVEWNESNCDIQETPYVAEAYQQKKWAYVSDYFRFKALYEYGGIYLDTDVMVYSTLDSMLFYDAFFAFETYMYVHGGIIGAKPKRPIIQSILEGYRKEQYFNVEKHLTVCHRITESLLSYGLYQNGKLQIIKHNIAIFPANILTVDFSDGECIAEHLYNASWLHNKRDNKSFKYEVMKHYFTYPLMHANQSNIVDVHAAVLPPYQMVDKTIDTYGIKIVMRQLLKAVIQRILPTRIYQVLTRYIHR</sequence>
<evidence type="ECO:0000313" key="3">
    <source>
        <dbReference type="Proteomes" id="UP000199158"/>
    </source>
</evidence>
<dbReference type="PANTHER" id="PTHR22916:SF3">
    <property type="entry name" value="UDP-GLCNAC:BETAGAL BETA-1,3-N-ACETYLGLUCOSAMINYLTRANSFERASE-LIKE PROTEIN 1"/>
    <property type="match status" value="1"/>
</dbReference>
<feature type="domain" description="Glycosyltransferase 2-like" evidence="1">
    <location>
        <begin position="427"/>
        <end position="591"/>
    </location>
</feature>
<dbReference type="CDD" id="cd00761">
    <property type="entry name" value="Glyco_tranf_GTA_type"/>
    <property type="match status" value="1"/>
</dbReference>
<accession>A0A1H8EG21</accession>
<gene>
    <name evidence="2" type="ORF">SAMN05216180_2997</name>
</gene>
<dbReference type="InterPro" id="IPR007577">
    <property type="entry name" value="GlycoTrfase_DXD_sugar-bd_CS"/>
</dbReference>
<dbReference type="GO" id="GO:0016758">
    <property type="term" value="F:hexosyltransferase activity"/>
    <property type="evidence" value="ECO:0007669"/>
    <property type="project" value="UniProtKB-ARBA"/>
</dbReference>
<dbReference type="STRING" id="474960.SAMN05216180_2997"/>
<dbReference type="PANTHER" id="PTHR22916">
    <property type="entry name" value="GLYCOSYLTRANSFERASE"/>
    <property type="match status" value="1"/>
</dbReference>
<dbReference type="InterPro" id="IPR029044">
    <property type="entry name" value="Nucleotide-diphossugar_trans"/>
</dbReference>
<dbReference type="Pfam" id="PF13692">
    <property type="entry name" value="Glyco_trans_1_4"/>
    <property type="match status" value="1"/>
</dbReference>
<evidence type="ECO:0000259" key="1">
    <source>
        <dbReference type="Pfam" id="PF00535"/>
    </source>
</evidence>
<keyword evidence="2" id="KW-0808">Transferase</keyword>
<organism evidence="2 3">
    <name type="scientific">Hydrogenoanaerobacterium saccharovorans</name>
    <dbReference type="NCBI Taxonomy" id="474960"/>
    <lineage>
        <taxon>Bacteria</taxon>
        <taxon>Bacillati</taxon>
        <taxon>Bacillota</taxon>
        <taxon>Clostridia</taxon>
        <taxon>Eubacteriales</taxon>
        <taxon>Oscillospiraceae</taxon>
        <taxon>Hydrogenoanaerobacterium</taxon>
    </lineage>
</organism>
<evidence type="ECO:0000313" key="2">
    <source>
        <dbReference type="EMBL" id="SEN18074.1"/>
    </source>
</evidence>